<keyword evidence="2" id="KW-1185">Reference proteome</keyword>
<dbReference type="InterPro" id="IPR027417">
    <property type="entry name" value="P-loop_NTPase"/>
</dbReference>
<dbReference type="PANTHER" id="PTHR10492">
    <property type="match status" value="1"/>
</dbReference>
<dbReference type="PANTHER" id="PTHR10492:SF57">
    <property type="entry name" value="ATP-DEPENDENT DNA HELICASE"/>
    <property type="match status" value="1"/>
</dbReference>
<name>A0ABM4CFA0_HYDVU</name>
<accession>A0ABM4CFA0</accession>
<gene>
    <name evidence="3" type="primary">LOC136084200</name>
</gene>
<feature type="domain" description="DNA helicase Pif1-like 2B" evidence="1">
    <location>
        <begin position="38"/>
        <end position="84"/>
    </location>
</feature>
<evidence type="ECO:0000313" key="3">
    <source>
        <dbReference type="RefSeq" id="XP_065660387.1"/>
    </source>
</evidence>
<sequence>MRVQNGEGECLPGEIKICLSADQFDTDDLNERNNFPVEFLNSLTPSGMSPHCLKLKIGCVIMLLINYHLKAGLCNGTRMKVCALQNNYIDAEVLTGFSGGKWVFVPRIQLAPSDSNLPFFLKDRQFPVRLVYSMTIIKIIISQKTVFLSWSTICCMFKN</sequence>
<organism evidence="2 3">
    <name type="scientific">Hydra vulgaris</name>
    <name type="common">Hydra</name>
    <name type="synonym">Hydra attenuata</name>
    <dbReference type="NCBI Taxonomy" id="6087"/>
    <lineage>
        <taxon>Eukaryota</taxon>
        <taxon>Metazoa</taxon>
        <taxon>Cnidaria</taxon>
        <taxon>Hydrozoa</taxon>
        <taxon>Hydroidolina</taxon>
        <taxon>Anthoathecata</taxon>
        <taxon>Aplanulata</taxon>
        <taxon>Hydridae</taxon>
        <taxon>Hydra</taxon>
    </lineage>
</organism>
<dbReference type="SUPFAM" id="SSF52540">
    <property type="entry name" value="P-loop containing nucleoside triphosphate hydrolases"/>
    <property type="match status" value="1"/>
</dbReference>
<dbReference type="Proteomes" id="UP001652625">
    <property type="component" value="Chromosome 08"/>
</dbReference>
<proteinExistence type="predicted"/>
<dbReference type="Pfam" id="PF21530">
    <property type="entry name" value="Pif1_2B_dom"/>
    <property type="match status" value="1"/>
</dbReference>
<dbReference type="InterPro" id="IPR049163">
    <property type="entry name" value="Pif1-like_2B_dom"/>
</dbReference>
<reference evidence="3" key="1">
    <citation type="submission" date="2025-08" db="UniProtKB">
        <authorList>
            <consortium name="RefSeq"/>
        </authorList>
    </citation>
    <scope>IDENTIFICATION</scope>
</reference>
<dbReference type="RefSeq" id="XP_065660387.1">
    <property type="nucleotide sequence ID" value="XM_065804315.1"/>
</dbReference>
<evidence type="ECO:0000313" key="2">
    <source>
        <dbReference type="Proteomes" id="UP001652625"/>
    </source>
</evidence>
<protein>
    <submittedName>
        <fullName evidence="3">Uncharacterized protein LOC136084200</fullName>
    </submittedName>
</protein>
<dbReference type="GeneID" id="136084200"/>
<evidence type="ECO:0000259" key="1">
    <source>
        <dbReference type="Pfam" id="PF21530"/>
    </source>
</evidence>